<dbReference type="EMBL" id="BAABHM010000007">
    <property type="protein sequence ID" value="GAA4696045.1"/>
    <property type="molecule type" value="Genomic_DNA"/>
</dbReference>
<accession>A0ABP8WX88</accession>
<protein>
    <submittedName>
        <fullName evidence="2">Thiamine ABC transporter substrate-binding protein</fullName>
    </submittedName>
</protein>
<dbReference type="Gene3D" id="3.40.190.10">
    <property type="entry name" value="Periplasmic binding protein-like II"/>
    <property type="match status" value="2"/>
</dbReference>
<evidence type="ECO:0000256" key="1">
    <source>
        <dbReference type="ARBA" id="ARBA00022729"/>
    </source>
</evidence>
<dbReference type="PANTHER" id="PTHR30006:SF2">
    <property type="entry name" value="ABC TRANSPORTER SUBSTRATE-BINDING PROTEIN"/>
    <property type="match status" value="1"/>
</dbReference>
<evidence type="ECO:0000313" key="3">
    <source>
        <dbReference type="Proteomes" id="UP001500843"/>
    </source>
</evidence>
<dbReference type="Pfam" id="PF13343">
    <property type="entry name" value="SBP_bac_6"/>
    <property type="match status" value="1"/>
</dbReference>
<proteinExistence type="predicted"/>
<dbReference type="PROSITE" id="PS51257">
    <property type="entry name" value="PROKAR_LIPOPROTEIN"/>
    <property type="match status" value="1"/>
</dbReference>
<dbReference type="InterPro" id="IPR005948">
    <property type="entry name" value="ThiB-like"/>
</dbReference>
<keyword evidence="1" id="KW-0732">Signal</keyword>
<sequence>MMLRLSGAHGGTIRAGAIAGAASMALLVAGCADGSGSGDGTGAGDPSASGTVTLVTHDSWALDEKLVDRFEQESGLTLEVSAAGDAGTLVNQLVLTKDAPLGDAVFGIDNSFASRALEEGVVEEYTPAGLPEGAEQLGGALTPIDQGDVCVNADEAWFEKSDLEVPKTLDDLADPKYRDLLVVTNPATSSPGLAFLLATIGAFGEDGFEDYWTSLVDNGVKVADSWEDAYYVDFSGAGEGGERPLALSYATSPAFTVNEDGSGSTTSALLETCFRQVEYAGVLAGSDNPEGAQALVDFLLTEDVQSALPESMYMYPADSSVQLPADWQKFAPQADAPFEVEPTEVSEHRDEWIERWTATVLG</sequence>
<dbReference type="NCBIfam" id="TIGR01254">
    <property type="entry name" value="sfuA"/>
    <property type="match status" value="1"/>
</dbReference>
<name>A0ABP8WX88_9MICO</name>
<comment type="caution">
    <text evidence="2">The sequence shown here is derived from an EMBL/GenBank/DDBJ whole genome shotgun (WGS) entry which is preliminary data.</text>
</comment>
<organism evidence="2 3">
    <name type="scientific">Promicromonospora umidemergens</name>
    <dbReference type="NCBI Taxonomy" id="629679"/>
    <lineage>
        <taxon>Bacteria</taxon>
        <taxon>Bacillati</taxon>
        <taxon>Actinomycetota</taxon>
        <taxon>Actinomycetes</taxon>
        <taxon>Micrococcales</taxon>
        <taxon>Promicromonosporaceae</taxon>
        <taxon>Promicromonospora</taxon>
    </lineage>
</organism>
<dbReference type="SUPFAM" id="SSF53850">
    <property type="entry name" value="Periplasmic binding protein-like II"/>
    <property type="match status" value="1"/>
</dbReference>
<gene>
    <name evidence="2" type="ORF">GCM10023198_15050</name>
</gene>
<dbReference type="Proteomes" id="UP001500843">
    <property type="component" value="Unassembled WGS sequence"/>
</dbReference>
<keyword evidence="3" id="KW-1185">Reference proteome</keyword>
<dbReference type="CDD" id="cd13545">
    <property type="entry name" value="PBP2_TbpA"/>
    <property type="match status" value="1"/>
</dbReference>
<reference evidence="3" key="1">
    <citation type="journal article" date="2019" name="Int. J. Syst. Evol. Microbiol.">
        <title>The Global Catalogue of Microorganisms (GCM) 10K type strain sequencing project: providing services to taxonomists for standard genome sequencing and annotation.</title>
        <authorList>
            <consortium name="The Broad Institute Genomics Platform"/>
            <consortium name="The Broad Institute Genome Sequencing Center for Infectious Disease"/>
            <person name="Wu L."/>
            <person name="Ma J."/>
        </authorList>
    </citation>
    <scope>NUCLEOTIDE SEQUENCE [LARGE SCALE GENOMIC DNA]</scope>
    <source>
        <strain evidence="3">JCM 17975</strain>
    </source>
</reference>
<evidence type="ECO:0000313" key="2">
    <source>
        <dbReference type="EMBL" id="GAA4696045.1"/>
    </source>
</evidence>
<dbReference type="PANTHER" id="PTHR30006">
    <property type="entry name" value="THIAMINE-BINDING PERIPLASMIC PROTEIN-RELATED"/>
    <property type="match status" value="1"/>
</dbReference>